<dbReference type="Pfam" id="PF10704">
    <property type="entry name" value="DUF2508"/>
    <property type="match status" value="1"/>
</dbReference>
<feature type="compositionally biased region" description="Low complexity" evidence="1">
    <location>
        <begin position="85"/>
        <end position="104"/>
    </location>
</feature>
<dbReference type="EMBL" id="CP141614">
    <property type="protein sequence ID" value="WRP14263.1"/>
    <property type="molecule type" value="Genomic_DNA"/>
</dbReference>
<accession>A0ABZ1BP61</accession>
<organism evidence="2 3">
    <name type="scientific">Geochorda subterranea</name>
    <dbReference type="NCBI Taxonomy" id="3109564"/>
    <lineage>
        <taxon>Bacteria</taxon>
        <taxon>Bacillati</taxon>
        <taxon>Bacillota</taxon>
        <taxon>Limnochordia</taxon>
        <taxon>Limnochordales</taxon>
        <taxon>Geochordaceae</taxon>
        <taxon>Geochorda</taxon>
    </lineage>
</organism>
<evidence type="ECO:0000313" key="3">
    <source>
        <dbReference type="Proteomes" id="UP001333102"/>
    </source>
</evidence>
<feature type="region of interest" description="Disordered" evidence="1">
    <location>
        <begin position="84"/>
        <end position="112"/>
    </location>
</feature>
<protein>
    <submittedName>
        <fullName evidence="2">DUF2508 family protein</fullName>
    </submittedName>
</protein>
<evidence type="ECO:0000256" key="1">
    <source>
        <dbReference type="SAM" id="MobiDB-lite"/>
    </source>
</evidence>
<evidence type="ECO:0000313" key="2">
    <source>
        <dbReference type="EMBL" id="WRP14263.1"/>
    </source>
</evidence>
<gene>
    <name evidence="2" type="ORF">VLY81_12685</name>
</gene>
<proteinExistence type="predicted"/>
<name>A0ABZ1BP61_9FIRM</name>
<reference evidence="3" key="1">
    <citation type="submission" date="2023-12" db="EMBL/GenBank/DDBJ databases">
        <title>Novel isolates from deep terrestrial aquifers shed light on the physiology and ecology of the class Limnochordia.</title>
        <authorList>
            <person name="Karnachuk O.V."/>
            <person name="Lukina A.P."/>
            <person name="Avakyan M.R."/>
            <person name="Kadnikov V."/>
            <person name="Begmatov S."/>
            <person name="Beletsky A.V."/>
            <person name="Mardanov A.V."/>
            <person name="Ravin N.V."/>
        </authorList>
    </citation>
    <scope>NUCLEOTIDE SEQUENCE [LARGE SCALE GENOMIC DNA]</scope>
    <source>
        <strain evidence="3">LN</strain>
    </source>
</reference>
<sequence>MPAQSSSGAGPEPVALTPAVPAEVAALVEQARREWIAAQNEFDSVTDPDLVDHAIFAMQAAERRYVYLLRLANRLRREALEAREAAAAPLTAPSRRPAATPPARTARRLRER</sequence>
<dbReference type="Proteomes" id="UP001333102">
    <property type="component" value="Chromosome"/>
</dbReference>
<dbReference type="RefSeq" id="WP_324668570.1">
    <property type="nucleotide sequence ID" value="NZ_CP141614.1"/>
</dbReference>
<keyword evidence="3" id="KW-1185">Reference proteome</keyword>
<dbReference type="InterPro" id="IPR019644">
    <property type="entry name" value="DUF2508"/>
</dbReference>